<protein>
    <recommendedName>
        <fullName evidence="2">PA14 domain-containing protein</fullName>
    </recommendedName>
</protein>
<evidence type="ECO:0000313" key="4">
    <source>
        <dbReference type="Proteomes" id="UP001623330"/>
    </source>
</evidence>
<dbReference type="SUPFAM" id="SSF56988">
    <property type="entry name" value="Anthrax protective antigen"/>
    <property type="match status" value="1"/>
</dbReference>
<dbReference type="InterPro" id="IPR037524">
    <property type="entry name" value="PA14/GLEYA"/>
</dbReference>
<dbReference type="Gene3D" id="2.60.120.1560">
    <property type="match status" value="1"/>
</dbReference>
<evidence type="ECO:0000256" key="1">
    <source>
        <dbReference type="SAM" id="Phobius"/>
    </source>
</evidence>
<dbReference type="PROSITE" id="PS51820">
    <property type="entry name" value="PA14"/>
    <property type="match status" value="1"/>
</dbReference>
<reference evidence="3 4" key="1">
    <citation type="submission" date="2024-05" db="EMBL/GenBank/DDBJ databases">
        <title>Long read based assembly of the Candida bracarensis genome reveals expanded adhesin content.</title>
        <authorList>
            <person name="Marcet-Houben M."/>
            <person name="Ksiezopolska E."/>
            <person name="Gabaldon T."/>
        </authorList>
    </citation>
    <scope>NUCLEOTIDE SEQUENCE [LARGE SCALE GENOMIC DNA]</scope>
    <source>
        <strain evidence="3 4">CBM6</strain>
    </source>
</reference>
<proteinExistence type="predicted"/>
<keyword evidence="1" id="KW-0472">Membrane</keyword>
<dbReference type="Pfam" id="PF10528">
    <property type="entry name" value="GLEYA"/>
    <property type="match status" value="1"/>
</dbReference>
<gene>
    <name evidence="3" type="ORF">RNJ44_00856</name>
</gene>
<feature type="domain" description="PA14" evidence="2">
    <location>
        <begin position="97"/>
        <end position="262"/>
    </location>
</feature>
<accession>A0ABR4NQB5</accession>
<keyword evidence="1" id="KW-0812">Transmembrane</keyword>
<sequence length="281" mass="31919">MVTRQLFFWIYILFLKTSLVSGYIYRDVFINGCSGSVNPKSKGLTMELYEYPYLNPIVECPDGTLDCREYDTNDLGTAACVNDNFKYANYPRYGFKEQKLIAKVEGVASKPGEGGTLDFDIDSSMSCVPQLSTLPIAYNYKEEFHTTNFSMLLHGYFKPLESGDYSFYVEGSTEVLVSIGHGIAFNCCSYDETANDFKYVAIYSNDDLPPHSSFHAHRFYLEKGVYYPIRIFYLNADKRARFEFSFRKGGADGISDGIKIEDLSPYFFSFVDEAEGCLNTI</sequence>
<keyword evidence="1" id="KW-1133">Transmembrane helix</keyword>
<evidence type="ECO:0000313" key="3">
    <source>
        <dbReference type="EMBL" id="KAL3230407.1"/>
    </source>
</evidence>
<dbReference type="EMBL" id="JBEVYD010000009">
    <property type="protein sequence ID" value="KAL3230407.1"/>
    <property type="molecule type" value="Genomic_DNA"/>
</dbReference>
<keyword evidence="4" id="KW-1185">Reference proteome</keyword>
<name>A0ABR4NQB5_9SACH</name>
<organism evidence="3 4">
    <name type="scientific">Nakaseomyces bracarensis</name>
    <dbReference type="NCBI Taxonomy" id="273131"/>
    <lineage>
        <taxon>Eukaryota</taxon>
        <taxon>Fungi</taxon>
        <taxon>Dikarya</taxon>
        <taxon>Ascomycota</taxon>
        <taxon>Saccharomycotina</taxon>
        <taxon>Saccharomycetes</taxon>
        <taxon>Saccharomycetales</taxon>
        <taxon>Saccharomycetaceae</taxon>
        <taxon>Nakaseomyces</taxon>
    </lineage>
</organism>
<feature type="transmembrane region" description="Helical" evidence="1">
    <location>
        <begin position="6"/>
        <end position="25"/>
    </location>
</feature>
<comment type="caution">
    <text evidence="3">The sequence shown here is derived from an EMBL/GenBank/DDBJ whole genome shotgun (WGS) entry which is preliminary data.</text>
</comment>
<dbReference type="Proteomes" id="UP001623330">
    <property type="component" value="Unassembled WGS sequence"/>
</dbReference>
<dbReference type="InterPro" id="IPR018871">
    <property type="entry name" value="GLEYA_adhesin_domain"/>
</dbReference>
<evidence type="ECO:0000259" key="2">
    <source>
        <dbReference type="PROSITE" id="PS51820"/>
    </source>
</evidence>